<dbReference type="EMBL" id="CP076133">
    <property type="protein sequence ID" value="QWG04036.1"/>
    <property type="molecule type" value="Genomic_DNA"/>
</dbReference>
<sequence length="140" mass="16629">MNLEKELLDFLKSGQKLEYDLSKVEPGFVGLHKHEDLKESHIYLEGSAETQSYYEIPAVSLTGENEYYDPEFILLWLPNEQKYGTWDSDHWDLFIFDNCEWNDIMKTPGQYINYQWEPNGLKIMDFDPSLNYKLKQGMPF</sequence>
<keyword evidence="2" id="KW-1185">Reference proteome</keyword>
<dbReference type="RefSeq" id="WP_169663531.1">
    <property type="nucleotide sequence ID" value="NZ_CP076133.1"/>
</dbReference>
<evidence type="ECO:0000313" key="1">
    <source>
        <dbReference type="EMBL" id="QWG04036.1"/>
    </source>
</evidence>
<name>A0AAX1N979_9BACT</name>
<evidence type="ECO:0000313" key="2">
    <source>
        <dbReference type="Proteomes" id="UP000678679"/>
    </source>
</evidence>
<organism evidence="1 2">
    <name type="scientific">Flammeovirga yaeyamensis</name>
    <dbReference type="NCBI Taxonomy" id="367791"/>
    <lineage>
        <taxon>Bacteria</taxon>
        <taxon>Pseudomonadati</taxon>
        <taxon>Bacteroidota</taxon>
        <taxon>Cytophagia</taxon>
        <taxon>Cytophagales</taxon>
        <taxon>Flammeovirgaceae</taxon>
        <taxon>Flammeovirga</taxon>
    </lineage>
</organism>
<dbReference type="AlphaFoldDB" id="A0AAX1N979"/>
<reference evidence="1 2" key="1">
    <citation type="submission" date="2021-05" db="EMBL/GenBank/DDBJ databases">
        <title>Comparative genomic studies on the polysaccharide-degrading batcterial strains of the Flammeovirga genus.</title>
        <authorList>
            <person name="Zewei F."/>
            <person name="Zheng Z."/>
            <person name="Yu L."/>
            <person name="Ruyue G."/>
            <person name="Yanhong M."/>
            <person name="Yuanyuan C."/>
            <person name="Jingyan G."/>
            <person name="Wenjun H."/>
        </authorList>
    </citation>
    <scope>NUCLEOTIDE SEQUENCE [LARGE SCALE GENOMIC DNA]</scope>
    <source>
        <strain evidence="1 2">NBRC:100898</strain>
    </source>
</reference>
<accession>A0AAX1N979</accession>
<proteinExistence type="predicted"/>
<dbReference type="Proteomes" id="UP000678679">
    <property type="component" value="Chromosome 2"/>
</dbReference>
<gene>
    <name evidence="1" type="ORF">KMW28_24400</name>
</gene>
<dbReference type="KEGG" id="fya:KMW28_24400"/>
<protein>
    <submittedName>
        <fullName evidence="1">Uncharacterized protein</fullName>
    </submittedName>
</protein>